<evidence type="ECO:0000313" key="1">
    <source>
        <dbReference type="EMBL" id="KAJ8969511.1"/>
    </source>
</evidence>
<evidence type="ECO:0000313" key="2">
    <source>
        <dbReference type="Proteomes" id="UP001162164"/>
    </source>
</evidence>
<dbReference type="Proteomes" id="UP001162164">
    <property type="component" value="Unassembled WGS sequence"/>
</dbReference>
<proteinExistence type="predicted"/>
<sequence>MNFPNSAKAPVTHNLWNVTRHGKTGCKRRQGHILHIMTPSFEADTLTVSWSQCSRRHHQISR</sequence>
<gene>
    <name evidence="1" type="ORF">NQ317_018001</name>
</gene>
<comment type="caution">
    <text evidence="1">The sequence shown here is derived from an EMBL/GenBank/DDBJ whole genome shotgun (WGS) entry which is preliminary data.</text>
</comment>
<keyword evidence="2" id="KW-1185">Reference proteome</keyword>
<protein>
    <submittedName>
        <fullName evidence="1">Uncharacterized protein</fullName>
    </submittedName>
</protein>
<organism evidence="1 2">
    <name type="scientific">Molorchus minor</name>
    <dbReference type="NCBI Taxonomy" id="1323400"/>
    <lineage>
        <taxon>Eukaryota</taxon>
        <taxon>Metazoa</taxon>
        <taxon>Ecdysozoa</taxon>
        <taxon>Arthropoda</taxon>
        <taxon>Hexapoda</taxon>
        <taxon>Insecta</taxon>
        <taxon>Pterygota</taxon>
        <taxon>Neoptera</taxon>
        <taxon>Endopterygota</taxon>
        <taxon>Coleoptera</taxon>
        <taxon>Polyphaga</taxon>
        <taxon>Cucujiformia</taxon>
        <taxon>Chrysomeloidea</taxon>
        <taxon>Cerambycidae</taxon>
        <taxon>Lamiinae</taxon>
        <taxon>Monochamini</taxon>
        <taxon>Molorchus</taxon>
    </lineage>
</organism>
<reference evidence="1" key="1">
    <citation type="journal article" date="2023" name="Insect Mol. Biol.">
        <title>Genome sequencing provides insights into the evolution of gene families encoding plant cell wall-degrading enzymes in longhorned beetles.</title>
        <authorList>
            <person name="Shin N.R."/>
            <person name="Okamura Y."/>
            <person name="Kirsch R."/>
            <person name="Pauchet Y."/>
        </authorList>
    </citation>
    <scope>NUCLEOTIDE SEQUENCE</scope>
    <source>
        <strain evidence="1">MMC_N1</strain>
    </source>
</reference>
<accession>A0ABQ9IYX5</accession>
<dbReference type="EMBL" id="JAPWTJ010001788">
    <property type="protein sequence ID" value="KAJ8969511.1"/>
    <property type="molecule type" value="Genomic_DNA"/>
</dbReference>
<feature type="non-terminal residue" evidence="1">
    <location>
        <position position="62"/>
    </location>
</feature>
<name>A0ABQ9IYX5_9CUCU</name>